<protein>
    <submittedName>
        <fullName evidence="2">DEAD/DEAH box helicase domain-containing protein</fullName>
    </submittedName>
</protein>
<feature type="domain" description="Helicase C-terminal" evidence="1">
    <location>
        <begin position="31"/>
        <end position="132"/>
    </location>
</feature>
<evidence type="ECO:0000313" key="2">
    <source>
        <dbReference type="EMBL" id="AET61045.1"/>
    </source>
</evidence>
<dbReference type="InterPro" id="IPR001650">
    <property type="entry name" value="Helicase_C-like"/>
</dbReference>
<evidence type="ECO:0000313" key="3">
    <source>
        <dbReference type="Proteomes" id="UP000005876"/>
    </source>
</evidence>
<name>G7VPP7_PAETH</name>
<dbReference type="InterPro" id="IPR027417">
    <property type="entry name" value="P-loop_NTPase"/>
</dbReference>
<dbReference type="PANTHER" id="PTHR47962">
    <property type="entry name" value="ATP-DEPENDENT HELICASE LHR-RELATED-RELATED"/>
    <property type="match status" value="1"/>
</dbReference>
<dbReference type="Proteomes" id="UP000005876">
    <property type="component" value="Chromosome"/>
</dbReference>
<dbReference type="STRING" id="985665.HPL003_21585"/>
<dbReference type="Gene3D" id="3.40.50.300">
    <property type="entry name" value="P-loop containing nucleotide triphosphate hydrolases"/>
    <property type="match status" value="1"/>
</dbReference>
<dbReference type="InterPro" id="IPR052511">
    <property type="entry name" value="ATP-dep_Helicase"/>
</dbReference>
<gene>
    <name evidence="2" type="ordered locus">HPL003_21585</name>
</gene>
<dbReference type="Pfam" id="PF00271">
    <property type="entry name" value="Helicase_C"/>
    <property type="match status" value="1"/>
</dbReference>
<reference key="2">
    <citation type="submission" date="2011-11" db="EMBL/GenBank/DDBJ databases">
        <authorList>
            <person name="Shin S.H."/>
            <person name="Kim S."/>
            <person name="Kim J.Y."/>
        </authorList>
    </citation>
    <scope>NUCLEOTIDE SEQUENCE</scope>
    <source>
        <strain>HPL-003</strain>
    </source>
</reference>
<sequence>MFQPKHGLGPEARDEEQAEQLQNAKKAYYNHIYESTHLKKALIFTNSRSDAELTTPEMRRVAERRHQPDVFYDHHGSISVMLREEAEKALKSGSGPAVAAATLTLELGIDLGELERIGAPYSTSSFVQRLGRFLLKFRRPCCGRLPSSSCMLGISG</sequence>
<dbReference type="AlphaFoldDB" id="G7VPP7"/>
<keyword evidence="2" id="KW-0067">ATP-binding</keyword>
<dbReference type="EMBL" id="CP003107">
    <property type="protein sequence ID" value="AET61045.1"/>
    <property type="molecule type" value="Genomic_DNA"/>
</dbReference>
<proteinExistence type="predicted"/>
<dbReference type="SUPFAM" id="SSF52540">
    <property type="entry name" value="P-loop containing nucleoside triphosphate hydrolases"/>
    <property type="match status" value="1"/>
</dbReference>
<keyword evidence="2" id="KW-0378">Hydrolase</keyword>
<dbReference type="GO" id="GO:0004386">
    <property type="term" value="F:helicase activity"/>
    <property type="evidence" value="ECO:0007669"/>
    <property type="project" value="UniProtKB-KW"/>
</dbReference>
<dbReference type="eggNOG" id="COG1201">
    <property type="taxonomic scope" value="Bacteria"/>
</dbReference>
<keyword evidence="2" id="KW-0347">Helicase</keyword>
<accession>G7VPP7</accession>
<keyword evidence="2" id="KW-0547">Nucleotide-binding</keyword>
<evidence type="ECO:0000259" key="1">
    <source>
        <dbReference type="Pfam" id="PF00271"/>
    </source>
</evidence>
<reference evidence="3" key="1">
    <citation type="submission" date="2011-11" db="EMBL/GenBank/DDBJ databases">
        <title>Complete sequence of Paenibacillus terrae HPL-003.</title>
        <authorList>
            <person name="Shin S.H."/>
            <person name="Kim S."/>
            <person name="Kim J.Y."/>
        </authorList>
    </citation>
    <scope>NUCLEOTIDE SEQUENCE [LARGE SCALE GENOMIC DNA]</scope>
    <source>
        <strain evidence="3">HPL-003</strain>
    </source>
</reference>
<dbReference type="KEGG" id="pta:HPL003_21585"/>
<dbReference type="GO" id="GO:0003677">
    <property type="term" value="F:DNA binding"/>
    <property type="evidence" value="ECO:0007669"/>
    <property type="project" value="TreeGrafter"/>
</dbReference>
<dbReference type="GO" id="GO:0016887">
    <property type="term" value="F:ATP hydrolysis activity"/>
    <property type="evidence" value="ECO:0007669"/>
    <property type="project" value="TreeGrafter"/>
</dbReference>
<dbReference type="HOGENOM" id="CLU_1684860_0_0_9"/>
<organism evidence="2 3">
    <name type="scientific">Paenibacillus terrae (strain HPL-003)</name>
    <dbReference type="NCBI Taxonomy" id="985665"/>
    <lineage>
        <taxon>Bacteria</taxon>
        <taxon>Bacillati</taxon>
        <taxon>Bacillota</taxon>
        <taxon>Bacilli</taxon>
        <taxon>Bacillales</taxon>
        <taxon>Paenibacillaceae</taxon>
        <taxon>Paenibacillus</taxon>
    </lineage>
</organism>
<reference evidence="2 3" key="3">
    <citation type="journal article" date="2012" name="J. Bacteriol.">
        <title>Genome Sequence of Paenibacillus terrae HPL-003, a Xylanase-Producing Bacterium Isolated from Soil Found in Forest Residue.</title>
        <authorList>
            <person name="Shin S.H."/>
            <person name="Kim S."/>
            <person name="Kim J.Y."/>
            <person name="Song H.Y."/>
            <person name="Cho S.J."/>
            <person name="Kim D.R."/>
            <person name="Lee K.I."/>
            <person name="Lim H.K."/>
            <person name="Park N.J."/>
            <person name="Hwang I.T."/>
            <person name="Yang K.S."/>
        </authorList>
    </citation>
    <scope>NUCLEOTIDE SEQUENCE [LARGE SCALE GENOMIC DNA]</scope>
    <source>
        <strain evidence="2 3">HPL-003</strain>
    </source>
</reference>
<dbReference type="PANTHER" id="PTHR47962:SF5">
    <property type="entry name" value="ATP-DEPENDENT HELICASE LHR-RELATED"/>
    <property type="match status" value="1"/>
</dbReference>